<evidence type="ECO:0000313" key="1">
    <source>
        <dbReference type="EMBL" id="RNA24477.1"/>
    </source>
</evidence>
<dbReference type="AlphaFoldDB" id="A0A3M7RM60"/>
<sequence length="135" mass="15536">MKSIKDLQMVKVLPHGSHLTRQKMMNLKILHSKSRQDQTQVEKKKKSANLVEEAKKSLVQSVLQHLQSANKEKTSTKKTRIERKYGEVLTENQVLKQLKDEEAKKMVVPKTRKTEIPLKKSAHYEFSEKSGISAV</sequence>
<keyword evidence="2" id="KW-1185">Reference proteome</keyword>
<accession>A0A3M7RM60</accession>
<dbReference type="Proteomes" id="UP000276133">
    <property type="component" value="Unassembled WGS sequence"/>
</dbReference>
<proteinExistence type="predicted"/>
<name>A0A3M7RM60_BRAPC</name>
<gene>
    <name evidence="1" type="ORF">BpHYR1_051903</name>
</gene>
<protein>
    <submittedName>
        <fullName evidence="1">Uncharacterized protein</fullName>
    </submittedName>
</protein>
<reference evidence="1 2" key="1">
    <citation type="journal article" date="2018" name="Sci. Rep.">
        <title>Genomic signatures of local adaptation to the degree of environmental predictability in rotifers.</title>
        <authorList>
            <person name="Franch-Gras L."/>
            <person name="Hahn C."/>
            <person name="Garcia-Roger E.M."/>
            <person name="Carmona M.J."/>
            <person name="Serra M."/>
            <person name="Gomez A."/>
        </authorList>
    </citation>
    <scope>NUCLEOTIDE SEQUENCE [LARGE SCALE GENOMIC DNA]</scope>
    <source>
        <strain evidence="1">HYR1</strain>
    </source>
</reference>
<evidence type="ECO:0000313" key="2">
    <source>
        <dbReference type="Proteomes" id="UP000276133"/>
    </source>
</evidence>
<comment type="caution">
    <text evidence="1">The sequence shown here is derived from an EMBL/GenBank/DDBJ whole genome shotgun (WGS) entry which is preliminary data.</text>
</comment>
<organism evidence="1 2">
    <name type="scientific">Brachionus plicatilis</name>
    <name type="common">Marine rotifer</name>
    <name type="synonym">Brachionus muelleri</name>
    <dbReference type="NCBI Taxonomy" id="10195"/>
    <lineage>
        <taxon>Eukaryota</taxon>
        <taxon>Metazoa</taxon>
        <taxon>Spiralia</taxon>
        <taxon>Gnathifera</taxon>
        <taxon>Rotifera</taxon>
        <taxon>Eurotatoria</taxon>
        <taxon>Monogononta</taxon>
        <taxon>Pseudotrocha</taxon>
        <taxon>Ploima</taxon>
        <taxon>Brachionidae</taxon>
        <taxon>Brachionus</taxon>
    </lineage>
</organism>
<dbReference type="EMBL" id="REGN01003114">
    <property type="protein sequence ID" value="RNA24477.1"/>
    <property type="molecule type" value="Genomic_DNA"/>
</dbReference>